<evidence type="ECO:0000259" key="1">
    <source>
        <dbReference type="Pfam" id="PF05050"/>
    </source>
</evidence>
<dbReference type="InterPro" id="IPR006342">
    <property type="entry name" value="FkbM_mtfrase"/>
</dbReference>
<dbReference type="STRING" id="351605.Gura_1687"/>
<keyword evidence="3" id="KW-1185">Reference proteome</keyword>
<keyword evidence="2" id="KW-0489">Methyltransferase</keyword>
<dbReference type="GO" id="GO:0032259">
    <property type="term" value="P:methylation"/>
    <property type="evidence" value="ECO:0007669"/>
    <property type="project" value="UniProtKB-KW"/>
</dbReference>
<dbReference type="GO" id="GO:0008168">
    <property type="term" value="F:methyltransferase activity"/>
    <property type="evidence" value="ECO:0007669"/>
    <property type="project" value="UniProtKB-KW"/>
</dbReference>
<keyword evidence="2" id="KW-0808">Transferase</keyword>
<name>A5GEM7_GEOUR</name>
<dbReference type="EMBL" id="CP000698">
    <property type="protein sequence ID" value="ABQ25882.1"/>
    <property type="molecule type" value="Genomic_DNA"/>
</dbReference>
<accession>A5GEM7</accession>
<dbReference type="RefSeq" id="WP_011938588.1">
    <property type="nucleotide sequence ID" value="NC_009483.1"/>
</dbReference>
<dbReference type="SUPFAM" id="SSF53335">
    <property type="entry name" value="S-adenosyl-L-methionine-dependent methyltransferases"/>
    <property type="match status" value="1"/>
</dbReference>
<reference evidence="2 3" key="1">
    <citation type="submission" date="2007-05" db="EMBL/GenBank/DDBJ databases">
        <title>Complete sequence of Geobacter uraniireducens Rf4.</title>
        <authorList>
            <consortium name="US DOE Joint Genome Institute"/>
            <person name="Copeland A."/>
            <person name="Lucas S."/>
            <person name="Lapidus A."/>
            <person name="Barry K."/>
            <person name="Detter J.C."/>
            <person name="Glavina del Rio T."/>
            <person name="Hammon N."/>
            <person name="Israni S."/>
            <person name="Dalin E."/>
            <person name="Tice H."/>
            <person name="Pitluck S."/>
            <person name="Chertkov O."/>
            <person name="Brettin T."/>
            <person name="Bruce D."/>
            <person name="Han C."/>
            <person name="Schmutz J."/>
            <person name="Larimer F."/>
            <person name="Land M."/>
            <person name="Hauser L."/>
            <person name="Kyrpides N."/>
            <person name="Mikhailova N."/>
            <person name="Shelobolina E."/>
            <person name="Aklujkar M."/>
            <person name="Lovley D."/>
            <person name="Richardson P."/>
        </authorList>
    </citation>
    <scope>NUCLEOTIDE SEQUENCE [LARGE SCALE GENOMIC DNA]</scope>
    <source>
        <strain evidence="2 3">Rf4</strain>
    </source>
</reference>
<feature type="domain" description="Methyltransferase FkbM" evidence="1">
    <location>
        <begin position="89"/>
        <end position="246"/>
    </location>
</feature>
<dbReference type="Gene3D" id="3.40.50.150">
    <property type="entry name" value="Vaccinia Virus protein VP39"/>
    <property type="match status" value="1"/>
</dbReference>
<protein>
    <submittedName>
        <fullName evidence="2">Methyltransferase FkbM family</fullName>
    </submittedName>
</protein>
<evidence type="ECO:0000313" key="3">
    <source>
        <dbReference type="Proteomes" id="UP000006695"/>
    </source>
</evidence>
<proteinExistence type="predicted"/>
<dbReference type="Proteomes" id="UP000006695">
    <property type="component" value="Chromosome"/>
</dbReference>
<dbReference type="Pfam" id="PF05050">
    <property type="entry name" value="Methyltransf_21"/>
    <property type="match status" value="1"/>
</dbReference>
<dbReference type="InterPro" id="IPR029063">
    <property type="entry name" value="SAM-dependent_MTases_sf"/>
</dbReference>
<dbReference type="PANTHER" id="PTHR34203">
    <property type="entry name" value="METHYLTRANSFERASE, FKBM FAMILY PROTEIN"/>
    <property type="match status" value="1"/>
</dbReference>
<dbReference type="OrthoDB" id="5329963at2"/>
<evidence type="ECO:0000313" key="2">
    <source>
        <dbReference type="EMBL" id="ABQ25882.1"/>
    </source>
</evidence>
<dbReference type="PANTHER" id="PTHR34203:SF15">
    <property type="entry name" value="SLL1173 PROTEIN"/>
    <property type="match status" value="1"/>
</dbReference>
<organism evidence="2 3">
    <name type="scientific">Geotalea uraniireducens (strain Rf4)</name>
    <name type="common">Geobacter uraniireducens</name>
    <dbReference type="NCBI Taxonomy" id="351605"/>
    <lineage>
        <taxon>Bacteria</taxon>
        <taxon>Pseudomonadati</taxon>
        <taxon>Thermodesulfobacteriota</taxon>
        <taxon>Desulfuromonadia</taxon>
        <taxon>Geobacterales</taxon>
        <taxon>Geobacteraceae</taxon>
        <taxon>Geotalea</taxon>
    </lineage>
</organism>
<dbReference type="HOGENOM" id="CLU_082068_0_0_7"/>
<sequence>MSLFGTLKLIVNHPLNKERKIRSVIKWVKWQVGSRLVPGEVVYNWINGARVIVRPGETGFTGNIYCTLDEFSDMAYVLHVMTPEDFFVDIGANVGSYTILACAAKGARGYCFEPIPSTFQRLAANIRLNDLSCRVEAFNLGLSNKEGELVFTSSENCTNHVVTDGEKAMSVIKVKVVSLDTILSGLSPSMLKLDVEGFETLVLQGAHETLSNHSLHSVVMELNGSGSRYGFSEAQILNKMKDYGFSTYVYNPFIRELMTLDGKQNHSGNTLFIRNERDVSDKLHKSPRIQIGNLQL</sequence>
<dbReference type="InterPro" id="IPR052514">
    <property type="entry name" value="SAM-dependent_MTase"/>
</dbReference>
<dbReference type="KEGG" id="gur:Gura_1687"/>
<dbReference type="NCBIfam" id="TIGR01444">
    <property type="entry name" value="fkbM_fam"/>
    <property type="match status" value="1"/>
</dbReference>
<gene>
    <name evidence="2" type="ordered locus">Gura_1687</name>
</gene>
<dbReference type="AlphaFoldDB" id="A5GEM7"/>